<protein>
    <submittedName>
        <fullName evidence="1">Uncharacterized protein</fullName>
    </submittedName>
</protein>
<dbReference type="Proteomes" id="UP001629113">
    <property type="component" value="Unassembled WGS sequence"/>
</dbReference>
<sequence length="99" mass="11420">MNCIIRIFCHRHVFRNNISCLNYGWSRSLLPKVAPSRLGVPTWSSLRLDFSFVPLIFYHLISISCSPSTFLFSSSTDHLLPFTITPISLDNTHYNVFLK</sequence>
<dbReference type="EMBL" id="JBFCZG010000003">
    <property type="protein sequence ID" value="KAL3424670.1"/>
    <property type="molecule type" value="Genomic_DNA"/>
</dbReference>
<accession>A0ABR4PMZ5</accession>
<comment type="caution">
    <text evidence="1">The sequence shown here is derived from an EMBL/GenBank/DDBJ whole genome shotgun (WGS) entry which is preliminary data.</text>
</comment>
<name>A0ABR4PMZ5_9HELO</name>
<keyword evidence="2" id="KW-1185">Reference proteome</keyword>
<evidence type="ECO:0000313" key="2">
    <source>
        <dbReference type="Proteomes" id="UP001629113"/>
    </source>
</evidence>
<proteinExistence type="predicted"/>
<organism evidence="1 2">
    <name type="scientific">Phlyctema vagabunda</name>
    <dbReference type="NCBI Taxonomy" id="108571"/>
    <lineage>
        <taxon>Eukaryota</taxon>
        <taxon>Fungi</taxon>
        <taxon>Dikarya</taxon>
        <taxon>Ascomycota</taxon>
        <taxon>Pezizomycotina</taxon>
        <taxon>Leotiomycetes</taxon>
        <taxon>Helotiales</taxon>
        <taxon>Dermateaceae</taxon>
        <taxon>Phlyctema</taxon>
    </lineage>
</organism>
<gene>
    <name evidence="1" type="ORF">PVAG01_03951</name>
</gene>
<evidence type="ECO:0000313" key="1">
    <source>
        <dbReference type="EMBL" id="KAL3424670.1"/>
    </source>
</evidence>
<reference evidence="1 2" key="1">
    <citation type="submission" date="2024-06" db="EMBL/GenBank/DDBJ databases">
        <title>Complete genome of Phlyctema vagabunda strain 19-DSS-EL-015.</title>
        <authorList>
            <person name="Fiorenzani C."/>
        </authorList>
    </citation>
    <scope>NUCLEOTIDE SEQUENCE [LARGE SCALE GENOMIC DNA]</scope>
    <source>
        <strain evidence="1 2">19-DSS-EL-015</strain>
    </source>
</reference>